<organism evidence="3">
    <name type="scientific">marine metagenome</name>
    <dbReference type="NCBI Taxonomy" id="408172"/>
    <lineage>
        <taxon>unclassified sequences</taxon>
        <taxon>metagenomes</taxon>
        <taxon>ecological metagenomes</taxon>
    </lineage>
</organism>
<feature type="non-terminal residue" evidence="3">
    <location>
        <position position="1"/>
    </location>
</feature>
<accession>A0A381PFF0</accession>
<name>A0A381PFF0_9ZZZZ</name>
<dbReference type="Gene3D" id="3.30.460.80">
    <property type="entry name" value="NADH:ubiquinone oxidoreductase, 30kDa subunit"/>
    <property type="match status" value="1"/>
</dbReference>
<evidence type="ECO:0000259" key="2">
    <source>
        <dbReference type="Pfam" id="PF00329"/>
    </source>
</evidence>
<dbReference type="GO" id="GO:0008137">
    <property type="term" value="F:NADH dehydrogenase (ubiquinone) activity"/>
    <property type="evidence" value="ECO:0007669"/>
    <property type="project" value="InterPro"/>
</dbReference>
<evidence type="ECO:0000256" key="1">
    <source>
        <dbReference type="ARBA" id="ARBA00007569"/>
    </source>
</evidence>
<comment type="similarity">
    <text evidence="1">Belongs to the complex I 30 kDa subunit family.</text>
</comment>
<gene>
    <name evidence="3" type="ORF">METZ01_LOCUS18595</name>
</gene>
<dbReference type="SUPFAM" id="SSF143243">
    <property type="entry name" value="Nqo5-like"/>
    <property type="match status" value="1"/>
</dbReference>
<dbReference type="InterPro" id="IPR001268">
    <property type="entry name" value="NADH_UbQ_OxRdtase_30kDa_su"/>
</dbReference>
<reference evidence="3" key="1">
    <citation type="submission" date="2018-05" db="EMBL/GenBank/DDBJ databases">
        <authorList>
            <person name="Lanie J.A."/>
            <person name="Ng W.-L."/>
            <person name="Kazmierczak K.M."/>
            <person name="Andrzejewski T.M."/>
            <person name="Davidsen T.M."/>
            <person name="Wayne K.J."/>
            <person name="Tettelin H."/>
            <person name="Glass J.I."/>
            <person name="Rusch D."/>
            <person name="Podicherti R."/>
            <person name="Tsui H.-C.T."/>
            <person name="Winkler M.E."/>
        </authorList>
    </citation>
    <scope>NUCLEOTIDE SEQUENCE</scope>
</reference>
<dbReference type="PANTHER" id="PTHR10884">
    <property type="entry name" value="NADH DEHYDROGENASE UBIQUINONE IRON-SULFUR PROTEIN 3"/>
    <property type="match status" value="1"/>
</dbReference>
<dbReference type="PANTHER" id="PTHR10884:SF14">
    <property type="entry name" value="NADH DEHYDROGENASE [UBIQUINONE] IRON-SULFUR PROTEIN 3, MITOCHONDRIAL"/>
    <property type="match status" value="1"/>
</dbReference>
<proteinExistence type="inferred from homology"/>
<dbReference type="Pfam" id="PF00329">
    <property type="entry name" value="Complex1_30kDa"/>
    <property type="match status" value="1"/>
</dbReference>
<sequence>VKACQDDGFCMAIDLVAVDYSAHPGRTDLPPGIEPERFEVVASLISHASGRRVRLRTQVPENDPVVPSLFDLFPGTEAMEREAWDLVGVAFDGHPDPTRILLPEDWEGHPLRRDVAMGRIPVQFRDAPAVR</sequence>
<protein>
    <recommendedName>
        <fullName evidence="2">NADH:ubiquinone oxidoreductase 30kDa subunit domain-containing protein</fullName>
    </recommendedName>
</protein>
<dbReference type="EMBL" id="UINC01000967">
    <property type="protein sequence ID" value="SUZ65741.1"/>
    <property type="molecule type" value="Genomic_DNA"/>
</dbReference>
<dbReference type="AlphaFoldDB" id="A0A381PFF0"/>
<feature type="domain" description="NADH:ubiquinone oxidoreductase 30kDa subunit" evidence="2">
    <location>
        <begin position="6"/>
        <end position="117"/>
    </location>
</feature>
<dbReference type="InterPro" id="IPR037232">
    <property type="entry name" value="NADH_quin_OxRdtase_su_C/D-like"/>
</dbReference>
<evidence type="ECO:0000313" key="3">
    <source>
        <dbReference type="EMBL" id="SUZ65741.1"/>
    </source>
</evidence>